<dbReference type="AlphaFoldDB" id="A0A7W9SGM8"/>
<evidence type="ECO:0000313" key="2">
    <source>
        <dbReference type="Proteomes" id="UP000522163"/>
    </source>
</evidence>
<reference evidence="1 2" key="1">
    <citation type="submission" date="2020-08" db="EMBL/GenBank/DDBJ databases">
        <title>Genomic Encyclopedia of Type Strains, Phase IV (KMG-IV): sequencing the most valuable type-strain genomes for metagenomic binning, comparative biology and taxonomic classification.</title>
        <authorList>
            <person name="Goeker M."/>
        </authorList>
    </citation>
    <scope>NUCLEOTIDE SEQUENCE [LARGE SCALE GENOMIC DNA]</scope>
    <source>
        <strain evidence="1 2">DSM 17245</strain>
    </source>
</reference>
<name>A0A7W9SGM8_9FIRM</name>
<proteinExistence type="predicted"/>
<dbReference type="EMBL" id="JACHHH010000004">
    <property type="protein sequence ID" value="MBB6041005.1"/>
    <property type="molecule type" value="Genomic_DNA"/>
</dbReference>
<organism evidence="1 2">
    <name type="scientific">Oribacterium sinus</name>
    <dbReference type="NCBI Taxonomy" id="237576"/>
    <lineage>
        <taxon>Bacteria</taxon>
        <taxon>Bacillati</taxon>
        <taxon>Bacillota</taxon>
        <taxon>Clostridia</taxon>
        <taxon>Lachnospirales</taxon>
        <taxon>Lachnospiraceae</taxon>
        <taxon>Oribacterium</taxon>
    </lineage>
</organism>
<gene>
    <name evidence="1" type="ORF">HNQ46_000977</name>
</gene>
<dbReference type="GeneID" id="85014529"/>
<dbReference type="RefSeq" id="WP_183683502.1">
    <property type="nucleotide sequence ID" value="NZ_JACHHH010000004.1"/>
</dbReference>
<evidence type="ECO:0000313" key="1">
    <source>
        <dbReference type="EMBL" id="MBB6041005.1"/>
    </source>
</evidence>
<protein>
    <submittedName>
        <fullName evidence="1">Uncharacterized protein</fullName>
    </submittedName>
</protein>
<sequence length="57" mass="6315">MSNTTSASASATHASDQYNQIQTKQELMSMLLEGKLSGEKEGWLSSEEAKIILRKKQ</sequence>
<accession>A0A7W9SGM8</accession>
<comment type="caution">
    <text evidence="1">The sequence shown here is derived from an EMBL/GenBank/DDBJ whole genome shotgun (WGS) entry which is preliminary data.</text>
</comment>
<dbReference type="Proteomes" id="UP000522163">
    <property type="component" value="Unassembled WGS sequence"/>
</dbReference>